<protein>
    <submittedName>
        <fullName evidence="2">Uncharacterized protein</fullName>
    </submittedName>
</protein>
<organism evidence="2">
    <name type="scientific">marine sediment metagenome</name>
    <dbReference type="NCBI Taxonomy" id="412755"/>
    <lineage>
        <taxon>unclassified sequences</taxon>
        <taxon>metagenomes</taxon>
        <taxon>ecological metagenomes</taxon>
    </lineage>
</organism>
<sequence length="271" mass="30154">MARSRYYQFALSSTRAAHLGSPGSPGRCTSNIALIPIGGIQQWALDISASAIGARMQQPHLTATAVEKLKRSAKKVRNETGCSLAFALDQVASEAGYPNWKRVTELLRPQGQYRDELLPPMHYSVGVHVWGKDGRPKRFETVNALCEALGGVRPYLIRKPCEYAKPDEPCMCQVDHFATSVQANIGFDVGDKHDFWRYLYMLDRPATSFPGWVKRVKAGLGTGDHYPNEHLTIPGSNDDRSNTLNPNNDAYKAAADNHSDQLNPNNPRYKR</sequence>
<dbReference type="EMBL" id="LAZR01000117">
    <property type="protein sequence ID" value="KKN89612.1"/>
    <property type="molecule type" value="Genomic_DNA"/>
</dbReference>
<comment type="caution">
    <text evidence="2">The sequence shown here is derived from an EMBL/GenBank/DDBJ whole genome shotgun (WGS) entry which is preliminary data.</text>
</comment>
<evidence type="ECO:0000313" key="2">
    <source>
        <dbReference type="EMBL" id="KKN89612.1"/>
    </source>
</evidence>
<accession>A0A0F9UQ28</accession>
<evidence type="ECO:0000256" key="1">
    <source>
        <dbReference type="SAM" id="MobiDB-lite"/>
    </source>
</evidence>
<proteinExistence type="predicted"/>
<reference evidence="2" key="1">
    <citation type="journal article" date="2015" name="Nature">
        <title>Complex archaea that bridge the gap between prokaryotes and eukaryotes.</title>
        <authorList>
            <person name="Spang A."/>
            <person name="Saw J.H."/>
            <person name="Jorgensen S.L."/>
            <person name="Zaremba-Niedzwiedzka K."/>
            <person name="Martijn J."/>
            <person name="Lind A.E."/>
            <person name="van Eijk R."/>
            <person name="Schleper C."/>
            <person name="Guy L."/>
            <person name="Ettema T.J."/>
        </authorList>
    </citation>
    <scope>NUCLEOTIDE SEQUENCE</scope>
</reference>
<dbReference type="AlphaFoldDB" id="A0A0F9UQ28"/>
<feature type="region of interest" description="Disordered" evidence="1">
    <location>
        <begin position="224"/>
        <end position="271"/>
    </location>
</feature>
<name>A0A0F9UQ28_9ZZZZ</name>
<gene>
    <name evidence="2" type="ORF">LCGC14_0237440</name>
</gene>
<feature type="compositionally biased region" description="Polar residues" evidence="1">
    <location>
        <begin position="260"/>
        <end position="271"/>
    </location>
</feature>